<evidence type="ECO:0000256" key="2">
    <source>
        <dbReference type="ARBA" id="ARBA00022448"/>
    </source>
</evidence>
<dbReference type="PANTHER" id="PTHR34982:SF1">
    <property type="entry name" value="FLAGELLAR ASSEMBLY PROTEIN FLIH"/>
    <property type="match status" value="1"/>
</dbReference>
<protein>
    <recommendedName>
        <fullName evidence="6">Type 3 secretion system stator protein</fullName>
    </recommendedName>
</protein>
<dbReference type="InterPro" id="IPR051472">
    <property type="entry name" value="T3SS_Stator/FliH"/>
</dbReference>
<evidence type="ECO:0000313" key="8">
    <source>
        <dbReference type="Proteomes" id="UP000574761"/>
    </source>
</evidence>
<evidence type="ECO:0000256" key="6">
    <source>
        <dbReference type="ARBA" id="ARBA00040494"/>
    </source>
</evidence>
<comment type="subcellular location">
    <subcellularLocation>
        <location evidence="1">Cytoplasm</location>
    </subcellularLocation>
</comment>
<dbReference type="AlphaFoldDB" id="A0A7W6DHY1"/>
<keyword evidence="2" id="KW-0813">Transport</keyword>
<gene>
    <name evidence="7" type="ORF">GGQ64_005425</name>
</gene>
<name>A0A7W6DHY1_9HYPH</name>
<comment type="caution">
    <text evidence="7">The sequence shown here is derived from an EMBL/GenBank/DDBJ whole genome shotgun (WGS) entry which is preliminary data.</text>
</comment>
<dbReference type="GO" id="GO:0030254">
    <property type="term" value="P:protein secretion by the type III secretion system"/>
    <property type="evidence" value="ECO:0007669"/>
    <property type="project" value="InterPro"/>
</dbReference>
<keyword evidence="3" id="KW-0963">Cytoplasm</keyword>
<dbReference type="InterPro" id="IPR012842">
    <property type="entry name" value="T3SS_SctL/SctL2"/>
</dbReference>
<keyword evidence="8" id="KW-1185">Reference proteome</keyword>
<dbReference type="InterPro" id="IPR010586">
    <property type="entry name" value="T3SS_stator_protein"/>
</dbReference>
<evidence type="ECO:0000256" key="5">
    <source>
        <dbReference type="ARBA" id="ARBA00024335"/>
    </source>
</evidence>
<comment type="similarity">
    <text evidence="5">Belongs to the SctL stator family.</text>
</comment>
<evidence type="ECO:0000256" key="3">
    <source>
        <dbReference type="ARBA" id="ARBA00022490"/>
    </source>
</evidence>
<evidence type="ECO:0000256" key="4">
    <source>
        <dbReference type="ARBA" id="ARBA00022927"/>
    </source>
</evidence>
<evidence type="ECO:0000313" key="7">
    <source>
        <dbReference type="EMBL" id="MBB3980173.1"/>
    </source>
</evidence>
<reference evidence="7 8" key="1">
    <citation type="submission" date="2020-08" db="EMBL/GenBank/DDBJ databases">
        <title>Genomic Encyclopedia of Type Strains, Phase IV (KMG-IV): sequencing the most valuable type-strain genomes for metagenomic binning, comparative biology and taxonomic classification.</title>
        <authorList>
            <person name="Goeker M."/>
        </authorList>
    </citation>
    <scope>NUCLEOTIDE SEQUENCE [LARGE SCALE GENOMIC DNA]</scope>
    <source>
        <strain evidence="7 8">DSM 100211</strain>
    </source>
</reference>
<evidence type="ECO:0000256" key="1">
    <source>
        <dbReference type="ARBA" id="ARBA00004496"/>
    </source>
</evidence>
<sequence length="193" mass="20767">MPNRPLARIIRAEEADSWIDGFAFLERARTEAAAIRATAEDEVAEAREAGRLDGRKAGEAEAAALLMRTQADVERYLASVEPLVAALAMEIVERVIGTIDDSELVARAARQALEALREEKAVVVNVAPDLTAEVQQRLAAFGPMVTTVRVATDRHLSSRQCTVTTASTSIDVGIDAQLEAIRAAMVEQDRSGA</sequence>
<proteinExistence type="inferred from homology"/>
<organism evidence="7 8">
    <name type="scientific">Mycoplana azooxidifex</name>
    <dbReference type="NCBI Taxonomy" id="1636188"/>
    <lineage>
        <taxon>Bacteria</taxon>
        <taxon>Pseudomonadati</taxon>
        <taxon>Pseudomonadota</taxon>
        <taxon>Alphaproteobacteria</taxon>
        <taxon>Hyphomicrobiales</taxon>
        <taxon>Rhizobiaceae</taxon>
        <taxon>Mycoplana</taxon>
    </lineage>
</organism>
<dbReference type="EMBL" id="JACIEE010000016">
    <property type="protein sequence ID" value="MBB3980173.1"/>
    <property type="molecule type" value="Genomic_DNA"/>
</dbReference>
<dbReference type="Proteomes" id="UP000574761">
    <property type="component" value="Unassembled WGS sequence"/>
</dbReference>
<dbReference type="GO" id="GO:0005829">
    <property type="term" value="C:cytosol"/>
    <property type="evidence" value="ECO:0007669"/>
    <property type="project" value="TreeGrafter"/>
</dbReference>
<dbReference type="NCBIfam" id="TIGR02499">
    <property type="entry name" value="HrpE_YscL_not"/>
    <property type="match status" value="1"/>
</dbReference>
<dbReference type="Pfam" id="PF06635">
    <property type="entry name" value="T3SS_SCTL"/>
    <property type="match status" value="1"/>
</dbReference>
<accession>A0A7W6DHY1</accession>
<keyword evidence="4" id="KW-0653">Protein transport</keyword>
<dbReference type="PANTHER" id="PTHR34982">
    <property type="entry name" value="YOP PROTEINS TRANSLOCATION PROTEIN L"/>
    <property type="match status" value="1"/>
</dbReference>